<dbReference type="PANTHER" id="PTHR45809">
    <property type="entry name" value="VIRAL IAP-ASSOCIATED FACTOR HOMOLOG"/>
    <property type="match status" value="1"/>
</dbReference>
<comment type="similarity">
    <text evidence="1">Belongs to the phosducin family.</text>
</comment>
<protein>
    <submittedName>
        <fullName evidence="3">Thioredoxin-like protein</fullName>
    </submittedName>
</protein>
<feature type="region of interest" description="Disordered" evidence="2">
    <location>
        <begin position="236"/>
        <end position="290"/>
    </location>
</feature>
<dbReference type="AlphaFoldDB" id="A0A5C3L047"/>
<feature type="region of interest" description="Disordered" evidence="2">
    <location>
        <begin position="1"/>
        <end position="45"/>
    </location>
</feature>
<sequence length="290" mass="32635">MSVNPNEDTEFNDALRKHGILPPREKTPPTPSPPGSPTFDDLLNDSTAAELERLGQRLKDDDEFRRLEAQRRRLLAEDRREQRDARFGQVIPISREDYTREVTEASNLNAEDDDNETGTGVVCFLYKDGVPRSDKAFPHIRALAAKFPRTKFVSIVGDKCVPNLPDVRIPMIIIYRKGEILNQIIAWGSDRDRTQGGEPSMPLLHAWSKLKCTLDLEAMLAVSGAIHPSEAIYVEESRQSESLSDDEEEDWDADASSRMRSAATSVNARAPKNIRGPARRNSDSDFEFDL</sequence>
<dbReference type="Gene3D" id="3.40.30.10">
    <property type="entry name" value="Glutaredoxin"/>
    <property type="match status" value="1"/>
</dbReference>
<dbReference type="GO" id="GO:0005737">
    <property type="term" value="C:cytoplasm"/>
    <property type="evidence" value="ECO:0007669"/>
    <property type="project" value="TreeGrafter"/>
</dbReference>
<evidence type="ECO:0000256" key="1">
    <source>
        <dbReference type="ARBA" id="ARBA00009686"/>
    </source>
</evidence>
<dbReference type="GO" id="GO:0006457">
    <property type="term" value="P:protein folding"/>
    <property type="evidence" value="ECO:0007669"/>
    <property type="project" value="TreeGrafter"/>
</dbReference>
<dbReference type="EMBL" id="ML210182">
    <property type="protein sequence ID" value="TFK25810.1"/>
    <property type="molecule type" value="Genomic_DNA"/>
</dbReference>
<dbReference type="OrthoDB" id="45518at2759"/>
<dbReference type="PANTHER" id="PTHR45809:SF3">
    <property type="entry name" value="VIRAL IAP-ASSOCIATED FACTOR HOMOLOG"/>
    <property type="match status" value="1"/>
</dbReference>
<reference evidence="3 4" key="1">
    <citation type="journal article" date="2019" name="Nat. Ecol. Evol.">
        <title>Megaphylogeny resolves global patterns of mushroom evolution.</title>
        <authorList>
            <person name="Varga T."/>
            <person name="Krizsan K."/>
            <person name="Foldi C."/>
            <person name="Dima B."/>
            <person name="Sanchez-Garcia M."/>
            <person name="Sanchez-Ramirez S."/>
            <person name="Szollosi G.J."/>
            <person name="Szarkandi J.G."/>
            <person name="Papp V."/>
            <person name="Albert L."/>
            <person name="Andreopoulos W."/>
            <person name="Angelini C."/>
            <person name="Antonin V."/>
            <person name="Barry K.W."/>
            <person name="Bougher N.L."/>
            <person name="Buchanan P."/>
            <person name="Buyck B."/>
            <person name="Bense V."/>
            <person name="Catcheside P."/>
            <person name="Chovatia M."/>
            <person name="Cooper J."/>
            <person name="Damon W."/>
            <person name="Desjardin D."/>
            <person name="Finy P."/>
            <person name="Geml J."/>
            <person name="Haridas S."/>
            <person name="Hughes K."/>
            <person name="Justo A."/>
            <person name="Karasinski D."/>
            <person name="Kautmanova I."/>
            <person name="Kiss B."/>
            <person name="Kocsube S."/>
            <person name="Kotiranta H."/>
            <person name="LaButti K.M."/>
            <person name="Lechner B.E."/>
            <person name="Liimatainen K."/>
            <person name="Lipzen A."/>
            <person name="Lukacs Z."/>
            <person name="Mihaltcheva S."/>
            <person name="Morgado L.N."/>
            <person name="Niskanen T."/>
            <person name="Noordeloos M.E."/>
            <person name="Ohm R.A."/>
            <person name="Ortiz-Santana B."/>
            <person name="Ovrebo C."/>
            <person name="Racz N."/>
            <person name="Riley R."/>
            <person name="Savchenko A."/>
            <person name="Shiryaev A."/>
            <person name="Soop K."/>
            <person name="Spirin V."/>
            <person name="Szebenyi C."/>
            <person name="Tomsovsky M."/>
            <person name="Tulloss R.E."/>
            <person name="Uehling J."/>
            <person name="Grigoriev I.V."/>
            <person name="Vagvolgyi C."/>
            <person name="Papp T."/>
            <person name="Martin F.M."/>
            <person name="Miettinen O."/>
            <person name="Hibbett D.S."/>
            <person name="Nagy L.G."/>
        </authorList>
    </citation>
    <scope>NUCLEOTIDE SEQUENCE [LARGE SCALE GENOMIC DNA]</scope>
    <source>
        <strain evidence="3 4">CBS 121175</strain>
    </source>
</reference>
<feature type="compositionally biased region" description="Low complexity" evidence="2">
    <location>
        <begin position="254"/>
        <end position="265"/>
    </location>
</feature>
<accession>A0A5C3L047</accession>
<evidence type="ECO:0000313" key="3">
    <source>
        <dbReference type="EMBL" id="TFK25810.1"/>
    </source>
</evidence>
<feature type="compositionally biased region" description="Acidic residues" evidence="2">
    <location>
        <begin position="243"/>
        <end position="253"/>
    </location>
</feature>
<dbReference type="InterPro" id="IPR036249">
    <property type="entry name" value="Thioredoxin-like_sf"/>
</dbReference>
<dbReference type="STRING" id="230819.A0A5C3L047"/>
<dbReference type="Proteomes" id="UP000307440">
    <property type="component" value="Unassembled WGS sequence"/>
</dbReference>
<evidence type="ECO:0000256" key="2">
    <source>
        <dbReference type="SAM" id="MobiDB-lite"/>
    </source>
</evidence>
<keyword evidence="4" id="KW-1185">Reference proteome</keyword>
<name>A0A5C3L047_COPMA</name>
<organism evidence="3 4">
    <name type="scientific">Coprinopsis marcescibilis</name>
    <name type="common">Agaric fungus</name>
    <name type="synonym">Psathyrella marcescibilis</name>
    <dbReference type="NCBI Taxonomy" id="230819"/>
    <lineage>
        <taxon>Eukaryota</taxon>
        <taxon>Fungi</taxon>
        <taxon>Dikarya</taxon>
        <taxon>Basidiomycota</taxon>
        <taxon>Agaricomycotina</taxon>
        <taxon>Agaricomycetes</taxon>
        <taxon>Agaricomycetidae</taxon>
        <taxon>Agaricales</taxon>
        <taxon>Agaricineae</taxon>
        <taxon>Psathyrellaceae</taxon>
        <taxon>Coprinopsis</taxon>
    </lineage>
</organism>
<gene>
    <name evidence="3" type="ORF">FA15DRAFT_680000</name>
</gene>
<proteinExistence type="inferred from homology"/>
<evidence type="ECO:0000313" key="4">
    <source>
        <dbReference type="Proteomes" id="UP000307440"/>
    </source>
</evidence>
<dbReference type="SUPFAM" id="SSF52833">
    <property type="entry name" value="Thioredoxin-like"/>
    <property type="match status" value="1"/>
</dbReference>
<dbReference type="InterPro" id="IPR051498">
    <property type="entry name" value="Phosducin-like_chap/apop_reg"/>
</dbReference>